<feature type="region of interest" description="Disordered" evidence="1">
    <location>
        <begin position="1"/>
        <end position="170"/>
    </location>
</feature>
<proteinExistence type="predicted"/>
<feature type="compositionally biased region" description="Basic and acidic residues" evidence="1">
    <location>
        <begin position="21"/>
        <end position="39"/>
    </location>
</feature>
<organism evidence="2 3">
    <name type="scientific">Streptomyces purpureus</name>
    <dbReference type="NCBI Taxonomy" id="1951"/>
    <lineage>
        <taxon>Bacteria</taxon>
        <taxon>Bacillati</taxon>
        <taxon>Actinomycetota</taxon>
        <taxon>Actinomycetes</taxon>
        <taxon>Kitasatosporales</taxon>
        <taxon>Streptomycetaceae</taxon>
        <taxon>Streptomyces</taxon>
    </lineage>
</organism>
<name>A0A918HBJ0_9ACTN</name>
<sequence>MARGVVAGRLGQRALPVEQQLQRDDQRRYEDHGQARAERLAAPPAPQRVRQRADQDGQGDVEVAEIGAEFGEPPRATADELVGDPFVQPGEGAADGDLPGGESEEKPAQGEKEISRPPRNRGGGSEAAALTGAPRAPGGVGRAAVRSVRSSGTGGPGGVREGTIRAMLGRPRPEVARSLLRAGCFSHLQKPYGREEGTDSRISIPPSAPHNLFTE</sequence>
<reference evidence="2" key="2">
    <citation type="submission" date="2020-09" db="EMBL/GenBank/DDBJ databases">
        <authorList>
            <person name="Sun Q."/>
            <person name="Ohkuma M."/>
        </authorList>
    </citation>
    <scope>NUCLEOTIDE SEQUENCE</scope>
    <source>
        <strain evidence="2">JCM 3172</strain>
    </source>
</reference>
<dbReference type="Proteomes" id="UP000619486">
    <property type="component" value="Unassembled WGS sequence"/>
</dbReference>
<keyword evidence="3" id="KW-1185">Reference proteome</keyword>
<evidence type="ECO:0000313" key="3">
    <source>
        <dbReference type="Proteomes" id="UP000619486"/>
    </source>
</evidence>
<feature type="region of interest" description="Disordered" evidence="1">
    <location>
        <begin position="190"/>
        <end position="215"/>
    </location>
</feature>
<evidence type="ECO:0000256" key="1">
    <source>
        <dbReference type="SAM" id="MobiDB-lite"/>
    </source>
</evidence>
<evidence type="ECO:0000313" key="2">
    <source>
        <dbReference type="EMBL" id="GGT50063.1"/>
    </source>
</evidence>
<dbReference type="EMBL" id="BMQQ01000022">
    <property type="protein sequence ID" value="GGT50063.1"/>
    <property type="molecule type" value="Genomic_DNA"/>
</dbReference>
<gene>
    <name evidence="2" type="ORF">GCM10014713_50210</name>
</gene>
<dbReference type="AlphaFoldDB" id="A0A918HBJ0"/>
<reference evidence="2" key="1">
    <citation type="journal article" date="2014" name="Int. J. Syst. Evol. Microbiol.">
        <title>Complete genome sequence of Corynebacterium casei LMG S-19264T (=DSM 44701T), isolated from a smear-ripened cheese.</title>
        <authorList>
            <consortium name="US DOE Joint Genome Institute (JGI-PGF)"/>
            <person name="Walter F."/>
            <person name="Albersmeier A."/>
            <person name="Kalinowski J."/>
            <person name="Ruckert C."/>
        </authorList>
    </citation>
    <scope>NUCLEOTIDE SEQUENCE</scope>
    <source>
        <strain evidence="2">JCM 3172</strain>
    </source>
</reference>
<accession>A0A918HBJ0</accession>
<feature type="compositionally biased region" description="Low complexity" evidence="1">
    <location>
        <begin position="132"/>
        <end position="151"/>
    </location>
</feature>
<protein>
    <submittedName>
        <fullName evidence="2">Uncharacterized protein</fullName>
    </submittedName>
</protein>
<feature type="compositionally biased region" description="Basic and acidic residues" evidence="1">
    <location>
        <begin position="103"/>
        <end position="116"/>
    </location>
</feature>
<comment type="caution">
    <text evidence="2">The sequence shown here is derived from an EMBL/GenBank/DDBJ whole genome shotgun (WGS) entry which is preliminary data.</text>
</comment>